<dbReference type="GO" id="GO:0055085">
    <property type="term" value="P:transmembrane transport"/>
    <property type="evidence" value="ECO:0007669"/>
    <property type="project" value="InterPro"/>
</dbReference>
<dbReference type="AlphaFoldDB" id="A0A0M2HQC4"/>
<dbReference type="InterPro" id="IPR035906">
    <property type="entry name" value="MetI-like_sf"/>
</dbReference>
<keyword evidence="11" id="KW-1185">Reference proteome</keyword>
<dbReference type="Proteomes" id="UP000033900">
    <property type="component" value="Unassembled WGS sequence"/>
</dbReference>
<proteinExistence type="inferred from homology"/>
<feature type="transmembrane region" description="Helical" evidence="8">
    <location>
        <begin position="12"/>
        <end position="35"/>
    </location>
</feature>
<gene>
    <name evidence="10" type="primary">ydcV</name>
    <name evidence="10" type="ORF">RS84_03322</name>
</gene>
<organism evidence="10 11">
    <name type="scientific">Microbacterium hydrocarbonoxydans</name>
    <dbReference type="NCBI Taxonomy" id="273678"/>
    <lineage>
        <taxon>Bacteria</taxon>
        <taxon>Bacillati</taxon>
        <taxon>Actinomycetota</taxon>
        <taxon>Actinomycetes</taxon>
        <taxon>Micrococcales</taxon>
        <taxon>Microbacteriaceae</taxon>
        <taxon>Microbacterium</taxon>
    </lineage>
</organism>
<dbReference type="PATRIC" id="fig|273678.4.peg.3316"/>
<sequence length="270" mass="29524">MLRLSRTSTIVLGIIVAAILAFMYLPLLLVVLNSFNSARIASWPVAGFSLEWWHKAFESQPVREALLNSLLVAAGATAIALLLGTLVAFALQRYRFFGQRAVNLLVVLPIALPGIITGVALSNTYNQILEPAGIQVGFAGMIVAHGTFCIVMVFNNVLARLRRLNPSIEEASRDLGATPWQTFRMVTFPQFRSSFIAGGILAFALSFDEVYVTIFTAPPGVDTLPLWIMNEMTRPDEANVVMVVATVVILTSFIPVWASQRLGRDAADRD</sequence>
<feature type="transmembrane region" description="Helical" evidence="8">
    <location>
        <begin position="238"/>
        <end position="258"/>
    </location>
</feature>
<keyword evidence="3 8" id="KW-0813">Transport</keyword>
<dbReference type="STRING" id="273678.RS84_03322"/>
<keyword evidence="7 8" id="KW-0472">Membrane</keyword>
<dbReference type="InterPro" id="IPR000515">
    <property type="entry name" value="MetI-like"/>
</dbReference>
<dbReference type="CDD" id="cd06261">
    <property type="entry name" value="TM_PBP2"/>
    <property type="match status" value="1"/>
</dbReference>
<dbReference type="InterPro" id="IPR051789">
    <property type="entry name" value="Bact_Polyamine_Transport"/>
</dbReference>
<dbReference type="SUPFAM" id="SSF161098">
    <property type="entry name" value="MetI-like"/>
    <property type="match status" value="1"/>
</dbReference>
<dbReference type="PANTHER" id="PTHR43848:SF2">
    <property type="entry name" value="PUTRESCINE TRANSPORT SYSTEM PERMEASE PROTEIN POTI"/>
    <property type="match status" value="1"/>
</dbReference>
<evidence type="ECO:0000256" key="4">
    <source>
        <dbReference type="ARBA" id="ARBA00022475"/>
    </source>
</evidence>
<dbReference type="RefSeq" id="WP_045258821.1">
    <property type="nucleotide sequence ID" value="NZ_JYJB01000010.1"/>
</dbReference>
<comment type="caution">
    <text evidence="10">The sequence shown here is derived from an EMBL/GenBank/DDBJ whole genome shotgun (WGS) entry which is preliminary data.</text>
</comment>
<evidence type="ECO:0000256" key="7">
    <source>
        <dbReference type="ARBA" id="ARBA00023136"/>
    </source>
</evidence>
<evidence type="ECO:0000256" key="1">
    <source>
        <dbReference type="ARBA" id="ARBA00004651"/>
    </source>
</evidence>
<evidence type="ECO:0000313" key="11">
    <source>
        <dbReference type="Proteomes" id="UP000033900"/>
    </source>
</evidence>
<dbReference type="EMBL" id="JYJB01000010">
    <property type="protein sequence ID" value="KJL46682.1"/>
    <property type="molecule type" value="Genomic_DNA"/>
</dbReference>
<keyword evidence="4" id="KW-1003">Cell membrane</keyword>
<evidence type="ECO:0000256" key="6">
    <source>
        <dbReference type="ARBA" id="ARBA00022989"/>
    </source>
</evidence>
<feature type="domain" description="ABC transmembrane type-1" evidence="9">
    <location>
        <begin position="66"/>
        <end position="259"/>
    </location>
</feature>
<evidence type="ECO:0000256" key="2">
    <source>
        <dbReference type="ARBA" id="ARBA00007069"/>
    </source>
</evidence>
<name>A0A0M2HQC4_9MICO</name>
<dbReference type="PROSITE" id="PS50928">
    <property type="entry name" value="ABC_TM1"/>
    <property type="match status" value="1"/>
</dbReference>
<dbReference type="OrthoDB" id="6496035at2"/>
<comment type="similarity">
    <text evidence="2">Belongs to the binding-protein-dependent transport system permease family. CysTW subfamily.</text>
</comment>
<reference evidence="10 11" key="1">
    <citation type="submission" date="2015-02" db="EMBL/GenBank/DDBJ databases">
        <title>Draft genome sequences of ten Microbacterium spp. with emphasis on heavy metal contaminated environments.</title>
        <authorList>
            <person name="Corretto E."/>
        </authorList>
    </citation>
    <scope>NUCLEOTIDE SEQUENCE [LARGE SCALE GENOMIC DNA]</scope>
    <source>
        <strain evidence="10 11">SA35</strain>
    </source>
</reference>
<evidence type="ECO:0000259" key="9">
    <source>
        <dbReference type="PROSITE" id="PS50928"/>
    </source>
</evidence>
<feature type="transmembrane region" description="Helical" evidence="8">
    <location>
        <begin position="101"/>
        <end position="121"/>
    </location>
</feature>
<protein>
    <submittedName>
        <fullName evidence="10">Inner membrane ABC transporter permease protein YdcV</fullName>
    </submittedName>
</protein>
<comment type="subcellular location">
    <subcellularLocation>
        <location evidence="1 8">Cell membrane</location>
        <topology evidence="1 8">Multi-pass membrane protein</topology>
    </subcellularLocation>
</comment>
<evidence type="ECO:0000256" key="5">
    <source>
        <dbReference type="ARBA" id="ARBA00022692"/>
    </source>
</evidence>
<dbReference type="Pfam" id="PF00528">
    <property type="entry name" value="BPD_transp_1"/>
    <property type="match status" value="1"/>
</dbReference>
<evidence type="ECO:0000313" key="10">
    <source>
        <dbReference type="EMBL" id="KJL46682.1"/>
    </source>
</evidence>
<feature type="transmembrane region" description="Helical" evidence="8">
    <location>
        <begin position="194"/>
        <end position="218"/>
    </location>
</feature>
<evidence type="ECO:0000256" key="3">
    <source>
        <dbReference type="ARBA" id="ARBA00022448"/>
    </source>
</evidence>
<keyword evidence="6 8" id="KW-1133">Transmembrane helix</keyword>
<dbReference type="GO" id="GO:0005886">
    <property type="term" value="C:plasma membrane"/>
    <property type="evidence" value="ECO:0007669"/>
    <property type="project" value="UniProtKB-SubCell"/>
</dbReference>
<keyword evidence="5 8" id="KW-0812">Transmembrane</keyword>
<feature type="transmembrane region" description="Helical" evidence="8">
    <location>
        <begin position="133"/>
        <end position="154"/>
    </location>
</feature>
<dbReference type="PANTHER" id="PTHR43848">
    <property type="entry name" value="PUTRESCINE TRANSPORT SYSTEM PERMEASE PROTEIN POTI"/>
    <property type="match status" value="1"/>
</dbReference>
<feature type="transmembrane region" description="Helical" evidence="8">
    <location>
        <begin position="65"/>
        <end position="89"/>
    </location>
</feature>
<dbReference type="Gene3D" id="1.10.3720.10">
    <property type="entry name" value="MetI-like"/>
    <property type="match status" value="1"/>
</dbReference>
<accession>A0A0M2HQC4</accession>
<evidence type="ECO:0000256" key="8">
    <source>
        <dbReference type="RuleBase" id="RU363032"/>
    </source>
</evidence>